<dbReference type="PANTHER" id="PTHR23193">
    <property type="entry name" value="NUCLEAR PORE COMPLEX PROTEIN NUP"/>
    <property type="match status" value="1"/>
</dbReference>
<feature type="region of interest" description="Disordered" evidence="5">
    <location>
        <begin position="1057"/>
        <end position="1148"/>
    </location>
</feature>
<evidence type="ECO:0000313" key="8">
    <source>
        <dbReference type="Proteomes" id="UP000178129"/>
    </source>
</evidence>
<feature type="region of interest" description="Disordered" evidence="5">
    <location>
        <begin position="749"/>
        <end position="1027"/>
    </location>
</feature>
<dbReference type="GO" id="GO:0006606">
    <property type="term" value="P:protein import into nucleus"/>
    <property type="evidence" value="ECO:0007669"/>
    <property type="project" value="TreeGrafter"/>
</dbReference>
<dbReference type="GO" id="GO:0006405">
    <property type="term" value="P:RNA export from nucleus"/>
    <property type="evidence" value="ECO:0007669"/>
    <property type="project" value="TreeGrafter"/>
</dbReference>
<dbReference type="Proteomes" id="UP000178129">
    <property type="component" value="Unassembled WGS sequence"/>
</dbReference>
<dbReference type="Pfam" id="PF16755">
    <property type="entry name" value="Beta-prop_NUP159_NUP214"/>
    <property type="match status" value="1"/>
</dbReference>
<keyword evidence="3" id="KW-0539">Nucleus</keyword>
<dbReference type="InterPro" id="IPR015943">
    <property type="entry name" value="WD40/YVTN_repeat-like_dom_sf"/>
</dbReference>
<feature type="compositionally biased region" description="Polar residues" evidence="5">
    <location>
        <begin position="932"/>
        <end position="954"/>
    </location>
</feature>
<evidence type="ECO:0000256" key="3">
    <source>
        <dbReference type="ARBA" id="ARBA00023242"/>
    </source>
</evidence>
<dbReference type="EMBL" id="FJUW01000026">
    <property type="protein sequence ID" value="CZT02997.1"/>
    <property type="molecule type" value="Genomic_DNA"/>
</dbReference>
<feature type="domain" description="Nucleoporin Nup159/Nup146 N-terminal" evidence="6">
    <location>
        <begin position="57"/>
        <end position="433"/>
    </location>
</feature>
<dbReference type="InParanoid" id="A0A1E1KXN6"/>
<evidence type="ECO:0000313" key="7">
    <source>
        <dbReference type="EMBL" id="CZT02997.1"/>
    </source>
</evidence>
<keyword evidence="2" id="KW-0813">Transport</keyword>
<reference evidence="8" key="1">
    <citation type="submission" date="2016-03" db="EMBL/GenBank/DDBJ databases">
        <authorList>
            <person name="Ploux O."/>
        </authorList>
    </citation>
    <scope>NUCLEOTIDE SEQUENCE [LARGE SCALE GENOMIC DNA]</scope>
    <source>
        <strain evidence="8">UK7</strain>
    </source>
</reference>
<evidence type="ECO:0000256" key="1">
    <source>
        <dbReference type="ARBA" id="ARBA00004123"/>
    </source>
</evidence>
<protein>
    <submittedName>
        <fullName evidence="7">Related to nucleoporin</fullName>
    </submittedName>
</protein>
<feature type="compositionally biased region" description="Polar residues" evidence="5">
    <location>
        <begin position="777"/>
        <end position="786"/>
    </location>
</feature>
<dbReference type="Gene3D" id="2.130.10.10">
    <property type="entry name" value="YVTN repeat-like/Quinoprotein amine dehydrogenase"/>
    <property type="match status" value="1"/>
</dbReference>
<dbReference type="PANTHER" id="PTHR23193:SF23">
    <property type="entry name" value="NUCLEAR PORE COMPLEX PROTEIN NUP153"/>
    <property type="match status" value="1"/>
</dbReference>
<dbReference type="STRING" id="914237.A0A1E1KXN6"/>
<gene>
    <name evidence="7" type="ORF">RCO7_06053</name>
</gene>
<accession>A0A1E1KXN6</accession>
<feature type="region of interest" description="Disordered" evidence="5">
    <location>
        <begin position="1400"/>
        <end position="1424"/>
    </location>
</feature>
<feature type="region of interest" description="Disordered" evidence="5">
    <location>
        <begin position="718"/>
        <end position="737"/>
    </location>
</feature>
<feature type="compositionally biased region" description="Pro residues" evidence="5">
    <location>
        <begin position="850"/>
        <end position="868"/>
    </location>
</feature>
<feature type="compositionally biased region" description="Polar residues" evidence="5">
    <location>
        <begin position="672"/>
        <end position="703"/>
    </location>
</feature>
<evidence type="ECO:0000256" key="5">
    <source>
        <dbReference type="SAM" id="MobiDB-lite"/>
    </source>
</evidence>
<feature type="region of interest" description="Disordered" evidence="5">
    <location>
        <begin position="1"/>
        <end position="24"/>
    </location>
</feature>
<feature type="coiled-coil region" evidence="4">
    <location>
        <begin position="1324"/>
        <end position="1351"/>
    </location>
</feature>
<feature type="compositionally biased region" description="Low complexity" evidence="5">
    <location>
        <begin position="583"/>
        <end position="595"/>
    </location>
</feature>
<keyword evidence="4" id="KW-0175">Coiled coil</keyword>
<dbReference type="SUPFAM" id="SSF117289">
    <property type="entry name" value="Nucleoporin domain"/>
    <property type="match status" value="1"/>
</dbReference>
<sequence>MAFSFGGPAASAPTGGANVQNGPDLEDIQTEALGFRALSGEAKIQLLPTPWPANQLPPPTSSLMSIASQRGLLAAAGPDAIIVASTESVRKAFEGAGGNIKQFQPQLKMPMPMRVSQVAFSADETYLVLSAETGGGLAVYEVQSLLRGSTEPAYQLPTENLALRALVPNPTPEKAELFALVTTDGKLMMANLKERTFVSGSNGAVLKTGVSCVSWSARGKQLVAGLGDGTAYQMTPEGEGKAEIPRPPNVNAEDHVSSITWLENLVFLMVHTPSSFDNNQAPNSTFHLVTRQMPTNFTFQKISDPAGPFGMNRSPPHHFMLRLRDFPPNLQDLIVVASSASADIGLFSRSKVPLTTNKPADKVTGVFTMTEMSDDSRRAALPMNSNFSDTSPIGLAMDLSSNEKVEKPIPGDEMDESPYPVPALMVLNNEGILAAWWVIYMDSIRQGTAYPGLVAVGGSQTTPKAPAPAAGPSTALNTASQSAFGSSAFAPSSTSAFGATRPATSFGTTSASGPATGAFGATSGLGKSQSPWATAGTSAASNTPAFGASAFGSTKSTSNQAFGAPSFGATSTPALGNRASPWGSAASTGTTAAFGQTGGLGKPASVFGHSTSSGSTPAASGFASFASNQGGFAAAAGAKPTGSSSVFSSQPAASANPFASAATNQTAATPSVFGTQPAQTANPFSTPSTGSAWGSSTVTQTPNPLAAGGFKLSSSFKADPLAKDDSPEPAAGSKGGLFGRNFSSALGEASKSLPAAQPVSKEADMDSDDVPVKEKSSPFSSMTPASTPAAPKTSLFGSTTPANGGIFGTTPATQSAASKTLPAGFGFGKPLEDKPKPAAFSFANLGTSNPPGPKTPLPSDSPLPPVLPETPLSPKVKPEPFNKPSGISTKIPEAPLPPDTTSKSSYAAGESSGSSIADAPLPPDFMPKASLKPSQPLSAPSPVAQSKSEESISTSDLPGGPDDDGDDSGFLTEEGGDESEAASEDVSEERSEEGSGEDVAQQLSPESETNETPAISPESSFGGLKNRSPESIMFTKISIPGPQKPVLFGELNNSAPVLLPPKVQLSPRSPSPVRNAIPGRLRPEPLRSSSAPGFASQILGSQRGSRPTGPVQPTLAQTQAELQNEEKRRQETRAKQEAEEKQALVDEEDDRFHDFMSSELEPLRTLPDFEIHTDYQSQSSSDSIPSQVEAVYRDINSMIDTLGINARAMQCFIKGHTEQYKDEGRTREDLEEDDEWCLVEVENLSSIVEKDLAQELAKGRVKDIQSRLQSCETLQKELTRLRAKHEDVKKMIDSHRDPESLALARAQPLHAEQAAQQTDLRNDFAKFQKLLSEAEEALTILKAKIVSQETSNHRSGGSSQPTVEAVMRTITKMTTMAEKRSGDIDVLEGQMRRLRFGSVDSREGSPFATPQKNRASIRNPGASSTYGLFHTPDSRESSQRLQNSFMSSIGSRGYGSPDRKKLSGYTAQEKTQLRAQLAKKQEVTERLKRALKKNGTKVRLMDDDEISK</sequence>
<dbReference type="InterPro" id="IPR039462">
    <property type="entry name" value="Nup159/Nup146_N"/>
</dbReference>
<dbReference type="InterPro" id="IPR026054">
    <property type="entry name" value="Nucleoporin"/>
</dbReference>
<feature type="compositionally biased region" description="Low complexity" evidence="5">
    <location>
        <begin position="1"/>
        <end position="17"/>
    </location>
</feature>
<comment type="subcellular location">
    <subcellularLocation>
        <location evidence="1">Nucleus</location>
    </subcellularLocation>
</comment>
<feature type="compositionally biased region" description="Basic and acidic residues" evidence="5">
    <location>
        <begin position="1124"/>
        <end position="1148"/>
    </location>
</feature>
<feature type="region of interest" description="Disordered" evidence="5">
    <location>
        <begin position="570"/>
        <end position="597"/>
    </location>
</feature>
<organism evidence="7 8">
    <name type="scientific">Rhynchosporium graminicola</name>
    <dbReference type="NCBI Taxonomy" id="2792576"/>
    <lineage>
        <taxon>Eukaryota</taxon>
        <taxon>Fungi</taxon>
        <taxon>Dikarya</taxon>
        <taxon>Ascomycota</taxon>
        <taxon>Pezizomycotina</taxon>
        <taxon>Leotiomycetes</taxon>
        <taxon>Helotiales</taxon>
        <taxon>Ploettnerulaceae</taxon>
        <taxon>Rhynchosporium</taxon>
    </lineage>
</organism>
<feature type="compositionally biased region" description="Low complexity" evidence="5">
    <location>
        <begin position="902"/>
        <end position="919"/>
    </location>
</feature>
<evidence type="ECO:0000256" key="2">
    <source>
        <dbReference type="ARBA" id="ARBA00022448"/>
    </source>
</evidence>
<feature type="compositionally biased region" description="Acidic residues" evidence="5">
    <location>
        <begin position="974"/>
        <end position="987"/>
    </location>
</feature>
<dbReference type="GO" id="GO:0008139">
    <property type="term" value="F:nuclear localization sequence binding"/>
    <property type="evidence" value="ECO:0007669"/>
    <property type="project" value="TreeGrafter"/>
</dbReference>
<evidence type="ECO:0000256" key="4">
    <source>
        <dbReference type="SAM" id="Coils"/>
    </source>
</evidence>
<feature type="compositionally biased region" description="Polar residues" evidence="5">
    <location>
        <begin position="1001"/>
        <end position="1019"/>
    </location>
</feature>
<dbReference type="FunFam" id="2.130.10.10:FF:000645">
    <property type="entry name" value="Putative nuclear pore complex subunit Nup159"/>
    <property type="match status" value="1"/>
</dbReference>
<feature type="compositionally biased region" description="Polar residues" evidence="5">
    <location>
        <begin position="1408"/>
        <end position="1424"/>
    </location>
</feature>
<keyword evidence="8" id="KW-1185">Reference proteome</keyword>
<feature type="region of interest" description="Disordered" evidence="5">
    <location>
        <begin position="672"/>
        <end position="711"/>
    </location>
</feature>
<name>A0A1E1KXN6_9HELO</name>
<dbReference type="GO" id="GO:0017056">
    <property type="term" value="F:structural constituent of nuclear pore"/>
    <property type="evidence" value="ECO:0007669"/>
    <property type="project" value="TreeGrafter"/>
</dbReference>
<evidence type="ECO:0000259" key="6">
    <source>
        <dbReference type="Pfam" id="PF16755"/>
    </source>
</evidence>
<proteinExistence type="predicted"/>
<comment type="caution">
    <text evidence="7">The sequence shown here is derived from an EMBL/GenBank/DDBJ whole genome shotgun (WGS) entry which is preliminary data.</text>
</comment>
<dbReference type="GO" id="GO:0005643">
    <property type="term" value="C:nuclear pore"/>
    <property type="evidence" value="ECO:0007669"/>
    <property type="project" value="TreeGrafter"/>
</dbReference>